<evidence type="ECO:0000256" key="6">
    <source>
        <dbReference type="ARBA" id="ARBA00022759"/>
    </source>
</evidence>
<sequence>MSNINLEPSNQMLTIIKKTRVPPLLSRTISQTYKNLGIKMKKSHSQEHHRARTFDPCLSNGTLVTPKNVQFDKYSGMSYLKYPEADLLYHESGIYSPRALVVAVDGACPGNGTIQAEQSSFGVFFGPDSPLNTYDTITRPSGEKHTNNHSELMAMLHALELLRHHSELRQWISEHPLSIRHSFRLDVIIITDSKFVHDCLTSWLSLWLKNGFRTAEKKSVGNKDLVLRIHHMIELLSDDLDIQIWHVRRQHNRDADKLAVRALHTRPVYQSQYIASSSLRHFRSGITHHAPRIMQLAHEIEGFPQKNCIQMHLGEVIMYMVMAGNDCGENFRILFGPEYRSDTSYIMYRKLSRAVLYLSLDEPGHCSYPDSVTWRARSKHPRPIDKYEAQKLQEWCIDNQLFSDGKRLTSLLELIYRTRLEFGLDQRM</sequence>
<keyword evidence="7" id="KW-0378">Hydrolase</keyword>
<comment type="similarity">
    <text evidence="2">Belongs to the RNase H family.</text>
</comment>
<dbReference type="Proteomes" id="UP000297910">
    <property type="component" value="Unassembled WGS sequence"/>
</dbReference>
<evidence type="ECO:0000256" key="3">
    <source>
        <dbReference type="ARBA" id="ARBA00012180"/>
    </source>
</evidence>
<dbReference type="Gene3D" id="3.30.420.10">
    <property type="entry name" value="Ribonuclease H-like superfamily/Ribonuclease H"/>
    <property type="match status" value="1"/>
</dbReference>
<dbReference type="GO" id="GO:0046872">
    <property type="term" value="F:metal ion binding"/>
    <property type="evidence" value="ECO:0007669"/>
    <property type="project" value="UniProtKB-KW"/>
</dbReference>
<gene>
    <name evidence="9" type="ORF">BPAE_0149g00160</name>
</gene>
<proteinExistence type="inferred from homology"/>
<dbReference type="GO" id="GO:0004523">
    <property type="term" value="F:RNA-DNA hybrid ribonuclease activity"/>
    <property type="evidence" value="ECO:0007669"/>
    <property type="project" value="UniProtKB-EC"/>
</dbReference>
<evidence type="ECO:0000256" key="7">
    <source>
        <dbReference type="ARBA" id="ARBA00022801"/>
    </source>
</evidence>
<organism evidence="9 10">
    <name type="scientific">Botrytis paeoniae</name>
    <dbReference type="NCBI Taxonomy" id="278948"/>
    <lineage>
        <taxon>Eukaryota</taxon>
        <taxon>Fungi</taxon>
        <taxon>Dikarya</taxon>
        <taxon>Ascomycota</taxon>
        <taxon>Pezizomycotina</taxon>
        <taxon>Leotiomycetes</taxon>
        <taxon>Helotiales</taxon>
        <taxon>Sclerotiniaceae</taxon>
        <taxon>Botrytis</taxon>
    </lineage>
</organism>
<dbReference type="PROSITE" id="PS50879">
    <property type="entry name" value="RNASE_H_1"/>
    <property type="match status" value="1"/>
</dbReference>
<evidence type="ECO:0000256" key="4">
    <source>
        <dbReference type="ARBA" id="ARBA00022722"/>
    </source>
</evidence>
<comment type="catalytic activity">
    <reaction evidence="1">
        <text>Endonucleolytic cleavage to 5'-phosphomonoester.</text>
        <dbReference type="EC" id="3.1.26.4"/>
    </reaction>
</comment>
<dbReference type="CDD" id="cd13934">
    <property type="entry name" value="RNase_H_Dikarya_like"/>
    <property type="match status" value="1"/>
</dbReference>
<dbReference type="InterPro" id="IPR050092">
    <property type="entry name" value="RNase_H"/>
</dbReference>
<dbReference type="EC" id="3.1.26.4" evidence="3"/>
<evidence type="ECO:0000256" key="5">
    <source>
        <dbReference type="ARBA" id="ARBA00022723"/>
    </source>
</evidence>
<evidence type="ECO:0000313" key="10">
    <source>
        <dbReference type="Proteomes" id="UP000297910"/>
    </source>
</evidence>
<dbReference type="InterPro" id="IPR012337">
    <property type="entry name" value="RNaseH-like_sf"/>
</dbReference>
<dbReference type="PANTHER" id="PTHR10642">
    <property type="entry name" value="RIBONUCLEASE H1"/>
    <property type="match status" value="1"/>
</dbReference>
<evidence type="ECO:0000256" key="1">
    <source>
        <dbReference type="ARBA" id="ARBA00000077"/>
    </source>
</evidence>
<evidence type="ECO:0000256" key="2">
    <source>
        <dbReference type="ARBA" id="ARBA00005300"/>
    </source>
</evidence>
<dbReference type="InterPro" id="IPR002156">
    <property type="entry name" value="RNaseH_domain"/>
</dbReference>
<dbReference type="EMBL" id="PQXI01000149">
    <property type="protein sequence ID" value="TGO22953.1"/>
    <property type="molecule type" value="Genomic_DNA"/>
</dbReference>
<keyword evidence="10" id="KW-1185">Reference proteome</keyword>
<dbReference type="GO" id="GO:0043137">
    <property type="term" value="P:DNA replication, removal of RNA primer"/>
    <property type="evidence" value="ECO:0007669"/>
    <property type="project" value="TreeGrafter"/>
</dbReference>
<dbReference type="AlphaFoldDB" id="A0A4Z1FK07"/>
<keyword evidence="4" id="KW-0540">Nuclease</keyword>
<name>A0A4Z1FK07_9HELO</name>
<dbReference type="SUPFAM" id="SSF53098">
    <property type="entry name" value="Ribonuclease H-like"/>
    <property type="match status" value="1"/>
</dbReference>
<accession>A0A4Z1FK07</accession>
<dbReference type="Pfam" id="PF00075">
    <property type="entry name" value="RNase_H"/>
    <property type="match status" value="1"/>
</dbReference>
<dbReference type="PANTHER" id="PTHR10642:SF26">
    <property type="entry name" value="RIBONUCLEASE H1"/>
    <property type="match status" value="1"/>
</dbReference>
<evidence type="ECO:0000313" key="9">
    <source>
        <dbReference type="EMBL" id="TGO22953.1"/>
    </source>
</evidence>
<dbReference type="GO" id="GO:0003676">
    <property type="term" value="F:nucleic acid binding"/>
    <property type="evidence" value="ECO:0007669"/>
    <property type="project" value="InterPro"/>
</dbReference>
<protein>
    <recommendedName>
        <fullName evidence="3">ribonuclease H</fullName>
        <ecNumber evidence="3">3.1.26.4</ecNumber>
    </recommendedName>
</protein>
<feature type="domain" description="RNase H type-1" evidence="8">
    <location>
        <begin position="96"/>
        <end position="264"/>
    </location>
</feature>
<comment type="caution">
    <text evidence="9">The sequence shown here is derived from an EMBL/GenBank/DDBJ whole genome shotgun (WGS) entry which is preliminary data.</text>
</comment>
<dbReference type="InterPro" id="IPR036397">
    <property type="entry name" value="RNaseH_sf"/>
</dbReference>
<keyword evidence="6" id="KW-0255">Endonuclease</keyword>
<keyword evidence="5" id="KW-0479">Metal-binding</keyword>
<reference evidence="9 10" key="1">
    <citation type="submission" date="2017-12" db="EMBL/GenBank/DDBJ databases">
        <title>Comparative genomics of Botrytis spp.</title>
        <authorList>
            <person name="Valero-Jimenez C.A."/>
            <person name="Tapia P."/>
            <person name="Veloso J."/>
            <person name="Silva-Moreno E."/>
            <person name="Staats M."/>
            <person name="Valdes J.H."/>
            <person name="Van Kan J.A.L."/>
        </authorList>
    </citation>
    <scope>NUCLEOTIDE SEQUENCE [LARGE SCALE GENOMIC DNA]</scope>
    <source>
        <strain evidence="9 10">Bp0003</strain>
    </source>
</reference>
<evidence type="ECO:0000259" key="8">
    <source>
        <dbReference type="PROSITE" id="PS50879"/>
    </source>
</evidence>